<evidence type="ECO:0000313" key="1">
    <source>
        <dbReference type="EMBL" id="CZT52469.1"/>
    </source>
</evidence>
<dbReference type="Proteomes" id="UP000177625">
    <property type="component" value="Unassembled WGS sequence"/>
</dbReference>
<keyword evidence="2" id="KW-1185">Reference proteome</keyword>
<organism evidence="1 2">
    <name type="scientific">Rhynchosporium secalis</name>
    <name type="common">Barley scald fungus</name>
    <dbReference type="NCBI Taxonomy" id="38038"/>
    <lineage>
        <taxon>Eukaryota</taxon>
        <taxon>Fungi</taxon>
        <taxon>Dikarya</taxon>
        <taxon>Ascomycota</taxon>
        <taxon>Pezizomycotina</taxon>
        <taxon>Leotiomycetes</taxon>
        <taxon>Helotiales</taxon>
        <taxon>Ploettnerulaceae</taxon>
        <taxon>Rhynchosporium</taxon>
    </lineage>
</organism>
<gene>
    <name evidence="1" type="ORF">RSE6_13808</name>
</gene>
<dbReference type="AlphaFoldDB" id="A0A1E1MTT1"/>
<proteinExistence type="predicted"/>
<protein>
    <submittedName>
        <fullName evidence="1">Uncharacterized protein</fullName>
    </submittedName>
</protein>
<evidence type="ECO:0000313" key="2">
    <source>
        <dbReference type="Proteomes" id="UP000177625"/>
    </source>
</evidence>
<name>A0A1E1MTT1_RHYSE</name>
<accession>A0A1E1MTT1</accession>
<dbReference type="EMBL" id="FJVC01000598">
    <property type="protein sequence ID" value="CZT52469.1"/>
    <property type="molecule type" value="Genomic_DNA"/>
</dbReference>
<sequence>MIWFLLLREERGTTVVSDTGLTLHRHLAHPRYLPYLVSEDFVAYELPKTRFRDGREEDEGGKRACKVVYCSEIDEFMGARHWIRIAFPPIFPWLGIEGEGEGEVEGVEEIHPGYFCFCFCCSQMKRKRKEAGSG</sequence>
<reference evidence="2" key="1">
    <citation type="submission" date="2016-03" db="EMBL/GenBank/DDBJ databases">
        <authorList>
            <person name="Guldener U."/>
        </authorList>
    </citation>
    <scope>NUCLEOTIDE SEQUENCE [LARGE SCALE GENOMIC DNA]</scope>
</reference>